<dbReference type="RefSeq" id="WP_379319128.1">
    <property type="nucleotide sequence ID" value="NZ_JBHTLM010000006.1"/>
</dbReference>
<dbReference type="InterPro" id="IPR000182">
    <property type="entry name" value="GNAT_dom"/>
</dbReference>
<comment type="caution">
    <text evidence="2">The sequence shown here is derived from an EMBL/GenBank/DDBJ whole genome shotgun (WGS) entry which is preliminary data.</text>
</comment>
<proteinExistence type="predicted"/>
<feature type="domain" description="N-acetyltransferase" evidence="1">
    <location>
        <begin position="21"/>
        <end position="169"/>
    </location>
</feature>
<accession>A0ABW3RY52</accession>
<keyword evidence="2" id="KW-0012">Acyltransferase</keyword>
<dbReference type="InterPro" id="IPR016181">
    <property type="entry name" value="Acyl_CoA_acyltransferase"/>
</dbReference>
<dbReference type="CDD" id="cd04301">
    <property type="entry name" value="NAT_SF"/>
    <property type="match status" value="1"/>
</dbReference>
<dbReference type="GO" id="GO:0016746">
    <property type="term" value="F:acyltransferase activity"/>
    <property type="evidence" value="ECO:0007669"/>
    <property type="project" value="UniProtKB-KW"/>
</dbReference>
<dbReference type="Pfam" id="PF13302">
    <property type="entry name" value="Acetyltransf_3"/>
    <property type="match status" value="1"/>
</dbReference>
<name>A0ABW3RY52_9BACL</name>
<dbReference type="PANTHER" id="PTHR43792:SF13">
    <property type="entry name" value="ACETYLTRANSFERASE"/>
    <property type="match status" value="1"/>
</dbReference>
<dbReference type="EC" id="2.3.-.-" evidence="2"/>
<reference evidence="3" key="1">
    <citation type="journal article" date="2019" name="Int. J. Syst. Evol. Microbiol.">
        <title>The Global Catalogue of Microorganisms (GCM) 10K type strain sequencing project: providing services to taxonomists for standard genome sequencing and annotation.</title>
        <authorList>
            <consortium name="The Broad Institute Genomics Platform"/>
            <consortium name="The Broad Institute Genome Sequencing Center for Infectious Disease"/>
            <person name="Wu L."/>
            <person name="Ma J."/>
        </authorList>
    </citation>
    <scope>NUCLEOTIDE SEQUENCE [LARGE SCALE GENOMIC DNA]</scope>
    <source>
        <strain evidence="3">CCUG 59189</strain>
    </source>
</reference>
<dbReference type="EMBL" id="JBHTLM010000006">
    <property type="protein sequence ID" value="MFD1176675.1"/>
    <property type="molecule type" value="Genomic_DNA"/>
</dbReference>
<dbReference type="InterPro" id="IPR051531">
    <property type="entry name" value="N-acetyltransferase"/>
</dbReference>
<keyword evidence="3" id="KW-1185">Reference proteome</keyword>
<evidence type="ECO:0000259" key="1">
    <source>
        <dbReference type="PROSITE" id="PS51186"/>
    </source>
</evidence>
<dbReference type="SUPFAM" id="SSF55729">
    <property type="entry name" value="Acyl-CoA N-acyltransferases (Nat)"/>
    <property type="match status" value="1"/>
</dbReference>
<gene>
    <name evidence="2" type="ORF">ACFQ3W_10225</name>
</gene>
<protein>
    <submittedName>
        <fullName evidence="2">GNAT family N-acetyltransferase</fullName>
        <ecNumber evidence="2">2.3.-.-</ecNumber>
    </submittedName>
</protein>
<sequence length="170" mass="19953">MIKLETERLNLLPLQVHNLTLALEDYEKMQSDLGLRITNTVLDEEMKYAMKVRLRKVLENVENFLWLTNWAIINKRENQLIGFIMLKGYPNEIGEVIVGYSIEEKYRRNGYATEALKGLTEWIFENPKALCVIADTEKTNIPSHKVLQNVGAIKFKENDELIWWKIEKNN</sequence>
<evidence type="ECO:0000313" key="3">
    <source>
        <dbReference type="Proteomes" id="UP001597262"/>
    </source>
</evidence>
<dbReference type="PANTHER" id="PTHR43792">
    <property type="entry name" value="GNAT FAMILY, PUTATIVE (AFU_ORTHOLOGUE AFUA_3G00765)-RELATED-RELATED"/>
    <property type="match status" value="1"/>
</dbReference>
<keyword evidence="2" id="KW-0808">Transferase</keyword>
<dbReference type="PROSITE" id="PS51186">
    <property type="entry name" value="GNAT"/>
    <property type="match status" value="1"/>
</dbReference>
<dbReference type="Gene3D" id="3.40.630.30">
    <property type="match status" value="1"/>
</dbReference>
<organism evidence="2 3">
    <name type="scientific">Paenibacillus puldeungensis</name>
    <dbReference type="NCBI Taxonomy" id="696536"/>
    <lineage>
        <taxon>Bacteria</taxon>
        <taxon>Bacillati</taxon>
        <taxon>Bacillota</taxon>
        <taxon>Bacilli</taxon>
        <taxon>Bacillales</taxon>
        <taxon>Paenibacillaceae</taxon>
        <taxon>Paenibacillus</taxon>
    </lineage>
</organism>
<evidence type="ECO:0000313" key="2">
    <source>
        <dbReference type="EMBL" id="MFD1176675.1"/>
    </source>
</evidence>
<dbReference type="Proteomes" id="UP001597262">
    <property type="component" value="Unassembled WGS sequence"/>
</dbReference>